<feature type="region of interest" description="Disordered" evidence="5">
    <location>
        <begin position="94"/>
        <end position="138"/>
    </location>
</feature>
<keyword evidence="8" id="KW-1185">Reference proteome</keyword>
<evidence type="ECO:0000313" key="7">
    <source>
        <dbReference type="EMBL" id="KAK4524408.1"/>
    </source>
</evidence>
<proteinExistence type="predicted"/>
<feature type="compositionally biased region" description="Polar residues" evidence="5">
    <location>
        <begin position="114"/>
        <end position="123"/>
    </location>
</feature>
<evidence type="ECO:0000256" key="3">
    <source>
        <dbReference type="ARBA" id="ARBA00022833"/>
    </source>
</evidence>
<name>A0AAV9IAJ1_9RHOD</name>
<organism evidence="7 8">
    <name type="scientific">Galdieria yellowstonensis</name>
    <dbReference type="NCBI Taxonomy" id="3028027"/>
    <lineage>
        <taxon>Eukaryota</taxon>
        <taxon>Rhodophyta</taxon>
        <taxon>Bangiophyceae</taxon>
        <taxon>Galdieriales</taxon>
        <taxon>Galdieriaceae</taxon>
        <taxon>Galdieria</taxon>
    </lineage>
</organism>
<evidence type="ECO:0000313" key="8">
    <source>
        <dbReference type="Proteomes" id="UP001300502"/>
    </source>
</evidence>
<feature type="domain" description="C3H1-type" evidence="6">
    <location>
        <begin position="13"/>
        <end position="42"/>
    </location>
</feature>
<sequence>MSTFHQDSEQGSNEKQQPCKDYFGDYGICPKGDSCPFAHGEDAIVVRSEEDIRRWQADELKGGNSKWSGQELETLAKILRERLRQLLNKPNVVRTDSPEEVETNHASVEVNKGSEMSSLNKESVVSRDGKRSASEVGLQQEDNTNKVFRGSRPVVRAMQNSRIRWKTRQSTADVFFNEYLKKGVSEGEACERAIREEEDIFRNCEDQGEIVYTNTAGRRFRKLLKTALEDIS</sequence>
<protein>
    <recommendedName>
        <fullName evidence="6">C3H1-type domain-containing protein</fullName>
    </recommendedName>
</protein>
<dbReference type="Gene3D" id="4.10.1000.10">
    <property type="entry name" value="Zinc finger, CCCH-type"/>
    <property type="match status" value="1"/>
</dbReference>
<keyword evidence="1 4" id="KW-0479">Metal-binding</keyword>
<dbReference type="EMBL" id="JANCYU010000023">
    <property type="protein sequence ID" value="KAK4524408.1"/>
    <property type="molecule type" value="Genomic_DNA"/>
</dbReference>
<dbReference type="SMART" id="SM00356">
    <property type="entry name" value="ZnF_C3H1"/>
    <property type="match status" value="1"/>
</dbReference>
<dbReference type="InterPro" id="IPR036855">
    <property type="entry name" value="Znf_CCCH_sf"/>
</dbReference>
<keyword evidence="2 4" id="KW-0863">Zinc-finger</keyword>
<dbReference type="PROSITE" id="PS50103">
    <property type="entry name" value="ZF_C3H1"/>
    <property type="match status" value="1"/>
</dbReference>
<dbReference type="Proteomes" id="UP001300502">
    <property type="component" value="Unassembled WGS sequence"/>
</dbReference>
<evidence type="ECO:0000256" key="1">
    <source>
        <dbReference type="ARBA" id="ARBA00022723"/>
    </source>
</evidence>
<evidence type="ECO:0000256" key="2">
    <source>
        <dbReference type="ARBA" id="ARBA00022771"/>
    </source>
</evidence>
<comment type="caution">
    <text evidence="7">The sequence shown here is derived from an EMBL/GenBank/DDBJ whole genome shotgun (WGS) entry which is preliminary data.</text>
</comment>
<keyword evidence="3 4" id="KW-0862">Zinc</keyword>
<dbReference type="InterPro" id="IPR031736">
    <property type="entry name" value="REXO1-like_dom"/>
</dbReference>
<dbReference type="GO" id="GO:0008270">
    <property type="term" value="F:zinc ion binding"/>
    <property type="evidence" value="ECO:0007669"/>
    <property type="project" value="UniProtKB-KW"/>
</dbReference>
<evidence type="ECO:0000256" key="4">
    <source>
        <dbReference type="PROSITE-ProRule" id="PRU00723"/>
    </source>
</evidence>
<gene>
    <name evidence="7" type="ORF">GAYE_SCF03G2309</name>
</gene>
<feature type="zinc finger region" description="C3H1-type" evidence="4">
    <location>
        <begin position="13"/>
        <end position="42"/>
    </location>
</feature>
<dbReference type="SUPFAM" id="SSF90229">
    <property type="entry name" value="CCCH zinc finger"/>
    <property type="match status" value="1"/>
</dbReference>
<dbReference type="InterPro" id="IPR000571">
    <property type="entry name" value="Znf_CCCH"/>
</dbReference>
<evidence type="ECO:0000259" key="6">
    <source>
        <dbReference type="PROSITE" id="PS50103"/>
    </source>
</evidence>
<dbReference type="AlphaFoldDB" id="A0AAV9IAJ1"/>
<dbReference type="Pfam" id="PF15870">
    <property type="entry name" value="EloA-BP1"/>
    <property type="match status" value="1"/>
</dbReference>
<evidence type="ECO:0000256" key="5">
    <source>
        <dbReference type="SAM" id="MobiDB-lite"/>
    </source>
</evidence>
<dbReference type="Pfam" id="PF00642">
    <property type="entry name" value="zf-CCCH"/>
    <property type="match status" value="1"/>
</dbReference>
<reference evidence="7 8" key="1">
    <citation type="submission" date="2022-07" db="EMBL/GenBank/DDBJ databases">
        <title>Genome-wide signatures of adaptation to extreme environments.</title>
        <authorList>
            <person name="Cho C.H."/>
            <person name="Yoon H.S."/>
        </authorList>
    </citation>
    <scope>NUCLEOTIDE SEQUENCE [LARGE SCALE GENOMIC DNA]</scope>
    <source>
        <strain evidence="7 8">108.79 E11</strain>
    </source>
</reference>
<accession>A0AAV9IAJ1</accession>
<feature type="compositionally biased region" description="Basic and acidic residues" evidence="5">
    <location>
        <begin position="124"/>
        <end position="133"/>
    </location>
</feature>